<dbReference type="AlphaFoldDB" id="A0A6A3AM70"/>
<name>A0A6A3AM70_HIBSY</name>
<proteinExistence type="predicted"/>
<dbReference type="Proteomes" id="UP000436088">
    <property type="component" value="Unassembled WGS sequence"/>
</dbReference>
<sequence>MEITWQTPPHASQKQDYVLYSGNSHVLPYYFEFVSHVNKRWEGKTIVDLFSQDFRGRSRDIMLVLSNVDGYKWMERMYLFPTLLNDPRRLATSYTVMGWDVEILQSEPDVLTVCEPASVPVSLCQVYPIQLY</sequence>
<reference evidence="1" key="1">
    <citation type="submission" date="2019-09" db="EMBL/GenBank/DDBJ databases">
        <title>Draft genome information of white flower Hibiscus syriacus.</title>
        <authorList>
            <person name="Kim Y.-M."/>
        </authorList>
    </citation>
    <scope>NUCLEOTIDE SEQUENCE [LARGE SCALE GENOMIC DNA]</scope>
    <source>
        <strain evidence="1">YM2019G1</strain>
    </source>
</reference>
<evidence type="ECO:0000313" key="2">
    <source>
        <dbReference type="Proteomes" id="UP000436088"/>
    </source>
</evidence>
<dbReference type="EMBL" id="VEPZ02000982">
    <property type="protein sequence ID" value="KAE8705216.1"/>
    <property type="molecule type" value="Genomic_DNA"/>
</dbReference>
<keyword evidence="2" id="KW-1185">Reference proteome</keyword>
<accession>A0A6A3AM70</accession>
<evidence type="ECO:0000313" key="1">
    <source>
        <dbReference type="EMBL" id="KAE8705216.1"/>
    </source>
</evidence>
<gene>
    <name evidence="1" type="ORF">F3Y22_tig00110429pilonHSYRG00228</name>
</gene>
<comment type="caution">
    <text evidence="1">The sequence shown here is derived from an EMBL/GenBank/DDBJ whole genome shotgun (WGS) entry which is preliminary data.</text>
</comment>
<protein>
    <submittedName>
        <fullName evidence="1">Detected protein of confused Function</fullName>
    </submittedName>
</protein>
<organism evidence="1 2">
    <name type="scientific">Hibiscus syriacus</name>
    <name type="common">Rose of Sharon</name>
    <dbReference type="NCBI Taxonomy" id="106335"/>
    <lineage>
        <taxon>Eukaryota</taxon>
        <taxon>Viridiplantae</taxon>
        <taxon>Streptophyta</taxon>
        <taxon>Embryophyta</taxon>
        <taxon>Tracheophyta</taxon>
        <taxon>Spermatophyta</taxon>
        <taxon>Magnoliopsida</taxon>
        <taxon>eudicotyledons</taxon>
        <taxon>Gunneridae</taxon>
        <taxon>Pentapetalae</taxon>
        <taxon>rosids</taxon>
        <taxon>malvids</taxon>
        <taxon>Malvales</taxon>
        <taxon>Malvaceae</taxon>
        <taxon>Malvoideae</taxon>
        <taxon>Hibiscus</taxon>
    </lineage>
</organism>